<evidence type="ECO:0000256" key="1">
    <source>
        <dbReference type="ARBA" id="ARBA00009199"/>
    </source>
</evidence>
<dbReference type="PANTHER" id="PTHR11895">
    <property type="entry name" value="TRANSAMIDASE"/>
    <property type="match status" value="1"/>
</dbReference>
<dbReference type="RefSeq" id="WP_097114956.1">
    <property type="nucleotide sequence ID" value="NZ_CP083931.1"/>
</dbReference>
<evidence type="ECO:0000259" key="2">
    <source>
        <dbReference type="Pfam" id="PF01425"/>
    </source>
</evidence>
<feature type="domain" description="Amidase" evidence="2">
    <location>
        <begin position="27"/>
        <end position="490"/>
    </location>
</feature>
<dbReference type="EMBL" id="OCNF01000022">
    <property type="protein sequence ID" value="SOD70102.1"/>
    <property type="molecule type" value="Genomic_DNA"/>
</dbReference>
<organism evidence="3 4">
    <name type="scientific">Alysiella filiformis DSM 16848</name>
    <dbReference type="NCBI Taxonomy" id="1120981"/>
    <lineage>
        <taxon>Bacteria</taxon>
        <taxon>Pseudomonadati</taxon>
        <taxon>Pseudomonadota</taxon>
        <taxon>Betaproteobacteria</taxon>
        <taxon>Neisseriales</taxon>
        <taxon>Neisseriaceae</taxon>
        <taxon>Alysiella</taxon>
    </lineage>
</organism>
<dbReference type="InterPro" id="IPR000120">
    <property type="entry name" value="Amidase"/>
</dbReference>
<dbReference type="PROSITE" id="PS00571">
    <property type="entry name" value="AMIDASES"/>
    <property type="match status" value="1"/>
</dbReference>
<dbReference type="InterPro" id="IPR020556">
    <property type="entry name" value="Amidase_CS"/>
</dbReference>
<gene>
    <name evidence="3" type="ORF">SAMN02746062_01980</name>
</gene>
<comment type="similarity">
    <text evidence="1">Belongs to the amidase family.</text>
</comment>
<dbReference type="InterPro" id="IPR023631">
    <property type="entry name" value="Amidase_dom"/>
</dbReference>
<proteinExistence type="inferred from homology"/>
<dbReference type="SUPFAM" id="SSF75304">
    <property type="entry name" value="Amidase signature (AS) enzymes"/>
    <property type="match status" value="1"/>
</dbReference>
<dbReference type="OrthoDB" id="9811471at2"/>
<sequence>MTFAEYRQYDAIGLAQLIRDKQVSSDEVLQAALNRLDEVNPKINLIAHDLRQRAFSEKFPKHPKAVLSGVPFLLKDLLCEWEKAPMCSGSTLMRDYVSNENSVLTQAYVNAGLRIFGKTTLPEWGLMPYTESRLHGITRNPYHLDYTSGGSSGGAAAAVAAGVVPIAHGGDGGGSIRLPAHNCGVFGLKPTRGRVATAGGEAWQGLVCEHVITRSVRDSALMLDIAARTQSHSLYRCPPPPVSLLRQNPRLGLPESELGVFSGSLKTELPRLKIAIHTQPWMGGETQAPIMRGLGRAMEILEQAGHILVDGTPQFASAETLSRALLVLVSGEIAKYAYFFERQMGKILTWRDVEPSTWAILDLGKRIGAGEMAWARQIMLAQQQVCEEFFREYDVLLTPVCPRTTPKVGEMSPNVLQNGLSNMLLGRLGLGGWFNTMVASESTKTFEYIGFTAPFNMSGSPAMSVPMSEHEGLPIGVQFVAAHGREDILLKLAAQIEQIQPWADKQPNL</sequence>
<evidence type="ECO:0000313" key="3">
    <source>
        <dbReference type="EMBL" id="SOD70102.1"/>
    </source>
</evidence>
<accession>A0A286EGQ3</accession>
<name>A0A286EGQ3_9NEIS</name>
<dbReference type="Proteomes" id="UP000219669">
    <property type="component" value="Unassembled WGS sequence"/>
</dbReference>
<dbReference type="GO" id="GO:0003824">
    <property type="term" value="F:catalytic activity"/>
    <property type="evidence" value="ECO:0007669"/>
    <property type="project" value="InterPro"/>
</dbReference>
<dbReference type="Gene3D" id="3.90.1300.10">
    <property type="entry name" value="Amidase signature (AS) domain"/>
    <property type="match status" value="1"/>
</dbReference>
<dbReference type="InterPro" id="IPR036928">
    <property type="entry name" value="AS_sf"/>
</dbReference>
<evidence type="ECO:0000313" key="4">
    <source>
        <dbReference type="Proteomes" id="UP000219669"/>
    </source>
</evidence>
<protein>
    <submittedName>
        <fullName evidence="3">Amidase</fullName>
    </submittedName>
</protein>
<dbReference type="PANTHER" id="PTHR11895:SF7">
    <property type="entry name" value="GLUTAMYL-TRNA(GLN) AMIDOTRANSFERASE SUBUNIT A, MITOCHONDRIAL"/>
    <property type="match status" value="1"/>
</dbReference>
<reference evidence="3 4" key="1">
    <citation type="submission" date="2017-09" db="EMBL/GenBank/DDBJ databases">
        <authorList>
            <person name="Ehlers B."/>
            <person name="Leendertz F.H."/>
        </authorList>
    </citation>
    <scope>NUCLEOTIDE SEQUENCE [LARGE SCALE GENOMIC DNA]</scope>
    <source>
        <strain evidence="3 4">DSM 16848</strain>
    </source>
</reference>
<keyword evidence="4" id="KW-1185">Reference proteome</keyword>
<dbReference type="AlphaFoldDB" id="A0A286EGQ3"/>
<dbReference type="Pfam" id="PF01425">
    <property type="entry name" value="Amidase"/>
    <property type="match status" value="1"/>
</dbReference>